<gene>
    <name evidence="2" type="ORF">SEMRO_208_G087030.1</name>
</gene>
<evidence type="ECO:0000313" key="2">
    <source>
        <dbReference type="EMBL" id="CAB9504770.1"/>
    </source>
</evidence>
<feature type="compositionally biased region" description="Low complexity" evidence="1">
    <location>
        <begin position="198"/>
        <end position="210"/>
    </location>
</feature>
<feature type="compositionally biased region" description="Polar residues" evidence="1">
    <location>
        <begin position="211"/>
        <end position="220"/>
    </location>
</feature>
<dbReference type="Proteomes" id="UP001153069">
    <property type="component" value="Unassembled WGS sequence"/>
</dbReference>
<feature type="compositionally biased region" description="Polar residues" evidence="1">
    <location>
        <begin position="316"/>
        <end position="344"/>
    </location>
</feature>
<feature type="compositionally biased region" description="Low complexity" evidence="1">
    <location>
        <begin position="558"/>
        <end position="570"/>
    </location>
</feature>
<evidence type="ECO:0008006" key="4">
    <source>
        <dbReference type="Google" id="ProtNLM"/>
    </source>
</evidence>
<feature type="compositionally biased region" description="Polar residues" evidence="1">
    <location>
        <begin position="145"/>
        <end position="173"/>
    </location>
</feature>
<dbReference type="AlphaFoldDB" id="A0A9N8DQA7"/>
<proteinExistence type="predicted"/>
<comment type="caution">
    <text evidence="2">The sequence shown here is derived from an EMBL/GenBank/DDBJ whole genome shotgun (WGS) entry which is preliminary data.</text>
</comment>
<accession>A0A9N8DQA7</accession>
<feature type="compositionally biased region" description="Low complexity" evidence="1">
    <location>
        <begin position="473"/>
        <end position="490"/>
    </location>
</feature>
<evidence type="ECO:0000256" key="1">
    <source>
        <dbReference type="SAM" id="MobiDB-lite"/>
    </source>
</evidence>
<protein>
    <recommendedName>
        <fullName evidence="4">Glutaredoxin domain-containing protein</fullName>
    </recommendedName>
</protein>
<feature type="compositionally biased region" description="Polar residues" evidence="1">
    <location>
        <begin position="60"/>
        <end position="85"/>
    </location>
</feature>
<feature type="compositionally biased region" description="Polar residues" evidence="1">
    <location>
        <begin position="539"/>
        <end position="553"/>
    </location>
</feature>
<sequence>MRVPVAPPSSVSAWTPKKKQPKDDDDDATVPARKKNFKEAIKAEEPATVPAWKQRGGSAQGSTPAKPTLSTAPSWKQKNTRSNISPPKPRDSGSEADGAATRNGGGDKTVPAWKQKLKGSTRPAVAPGKPALSTAPSWKQKHNGTKVSPTEAEQSGGNDAGSSRPASKSNVSSKDMAVSNEEKAVPAWKPKLKGSSVAAAPAKPTLTTAPSWKQRNNRSISPPKPRDTGAKVTSDGPSNPSNESKAVPAWKQKLKGGENTEAPSTMAPSLLTAPSWKQKNRPTSPIKPREDENNDGSTVAGNHTEKAVPAWKQKVKGTTTEAPAKPSLTTAPSWKQKNSRTTSPVKPRVDGNDAGTKEAGKHAEKAVPSWKQKLKGATTGAPVKHSLTTAPSWKQKDSRPTSPARSQGNGNDAGAKPSGNEKPVPAWKQKVKGATTETPAKPSLTPAPSLKKKVNGSAVPLQSQAGAKDAGTAVASNSTSSSHSAKSLPAWRETSSSHSVKSLPAWREKLKGRGANAAPVMPSNPPRDKPAASPVPSWKQKSASSPAEANTTGARGWKSSAAGPNSSSSSHSKEKAVDMLLKNTTTSLTQKTVDDPNSTRIMVLVSTMSGSRRQLSRQERSIAMLEALGIPFETMNCAMQEFTNQRDNYFEISGVQGDYPQFFLITGGTKEAAYLGQFDDMQACNEKSNLPKESIKDSDATWDSIMGTTNKYNHKGYNAEEAVDENDDDSIGSGAGGIYANL</sequence>
<feature type="compositionally biased region" description="Polar residues" evidence="1">
    <location>
        <begin position="235"/>
        <end position="244"/>
    </location>
</feature>
<feature type="compositionally biased region" description="Polar residues" evidence="1">
    <location>
        <begin position="400"/>
        <end position="410"/>
    </location>
</feature>
<dbReference type="InterPro" id="IPR006993">
    <property type="entry name" value="Glut_rich_SH3-bd"/>
</dbReference>
<dbReference type="EMBL" id="CAICTM010000207">
    <property type="protein sequence ID" value="CAB9504770.1"/>
    <property type="molecule type" value="Genomic_DNA"/>
</dbReference>
<keyword evidence="3" id="KW-1185">Reference proteome</keyword>
<feature type="compositionally biased region" description="Basic and acidic residues" evidence="1">
    <location>
        <begin position="347"/>
        <end position="365"/>
    </location>
</feature>
<dbReference type="Pfam" id="PF04908">
    <property type="entry name" value="SH3BGR"/>
    <property type="match status" value="1"/>
</dbReference>
<feature type="region of interest" description="Disordered" evidence="1">
    <location>
        <begin position="1"/>
        <end position="575"/>
    </location>
</feature>
<organism evidence="2 3">
    <name type="scientific">Seminavis robusta</name>
    <dbReference type="NCBI Taxonomy" id="568900"/>
    <lineage>
        <taxon>Eukaryota</taxon>
        <taxon>Sar</taxon>
        <taxon>Stramenopiles</taxon>
        <taxon>Ochrophyta</taxon>
        <taxon>Bacillariophyta</taxon>
        <taxon>Bacillariophyceae</taxon>
        <taxon>Bacillariophycidae</taxon>
        <taxon>Naviculales</taxon>
        <taxon>Naviculaceae</taxon>
        <taxon>Seminavis</taxon>
    </lineage>
</organism>
<dbReference type="Gene3D" id="3.40.30.10">
    <property type="entry name" value="Glutaredoxin"/>
    <property type="match status" value="1"/>
</dbReference>
<name>A0A9N8DQA7_9STRA</name>
<evidence type="ECO:0000313" key="3">
    <source>
        <dbReference type="Proteomes" id="UP001153069"/>
    </source>
</evidence>
<dbReference type="OrthoDB" id="49680at2759"/>
<reference evidence="2" key="1">
    <citation type="submission" date="2020-06" db="EMBL/GenBank/DDBJ databases">
        <authorList>
            <consortium name="Plant Systems Biology data submission"/>
        </authorList>
    </citation>
    <scope>NUCLEOTIDE SEQUENCE</scope>
    <source>
        <strain evidence="2">D6</strain>
    </source>
</reference>